<comment type="subcellular location">
    <subcellularLocation>
        <location evidence="1">Cell membrane</location>
        <topology evidence="1">Multi-pass membrane protein</topology>
    </subcellularLocation>
</comment>
<comment type="caution">
    <text evidence="8">The sequence shown here is derived from an EMBL/GenBank/DDBJ whole genome shotgun (WGS) entry which is preliminary data.</text>
</comment>
<feature type="transmembrane region" description="Helical" evidence="7">
    <location>
        <begin position="82"/>
        <end position="102"/>
    </location>
</feature>
<dbReference type="OrthoDB" id="92719at2"/>
<keyword evidence="6 7" id="KW-0472">Membrane</keyword>
<name>A0A2V1N0X3_9LACO</name>
<evidence type="ECO:0000256" key="3">
    <source>
        <dbReference type="ARBA" id="ARBA00022475"/>
    </source>
</evidence>
<keyword evidence="5 7" id="KW-1133">Transmembrane helix</keyword>
<dbReference type="RefSeq" id="WP_109249600.1">
    <property type="nucleotide sequence ID" value="NZ_QCXQ01000001.1"/>
</dbReference>
<dbReference type="InterPro" id="IPR050367">
    <property type="entry name" value="APC_superfamily"/>
</dbReference>
<feature type="transmembrane region" description="Helical" evidence="7">
    <location>
        <begin position="7"/>
        <end position="26"/>
    </location>
</feature>
<feature type="transmembrane region" description="Helical" evidence="7">
    <location>
        <begin position="122"/>
        <end position="149"/>
    </location>
</feature>
<keyword evidence="9" id="KW-1185">Reference proteome</keyword>
<dbReference type="EMBL" id="QCXQ01000001">
    <property type="protein sequence ID" value="PWG00887.1"/>
    <property type="molecule type" value="Genomic_DNA"/>
</dbReference>
<feature type="transmembrane region" description="Helical" evidence="7">
    <location>
        <begin position="438"/>
        <end position="456"/>
    </location>
</feature>
<dbReference type="NCBIfam" id="NF011775">
    <property type="entry name" value="PRK15238.1"/>
    <property type="match status" value="1"/>
</dbReference>
<keyword evidence="4 7" id="KW-0812">Transmembrane</keyword>
<dbReference type="Proteomes" id="UP000245080">
    <property type="component" value="Unassembled WGS sequence"/>
</dbReference>
<dbReference type="AlphaFoldDB" id="A0A2V1N0X3"/>
<evidence type="ECO:0000313" key="8">
    <source>
        <dbReference type="EMBL" id="PWG00887.1"/>
    </source>
</evidence>
<feature type="transmembrane region" description="Helical" evidence="7">
    <location>
        <begin position="38"/>
        <end position="61"/>
    </location>
</feature>
<feature type="transmembrane region" description="Helical" evidence="7">
    <location>
        <begin position="324"/>
        <end position="345"/>
    </location>
</feature>
<dbReference type="Gene3D" id="1.20.1740.10">
    <property type="entry name" value="Amino acid/polyamine transporter I"/>
    <property type="match status" value="1"/>
</dbReference>
<gene>
    <name evidence="8" type="ORF">DCM90_01560</name>
</gene>
<dbReference type="InterPro" id="IPR002293">
    <property type="entry name" value="AA/rel_permease1"/>
</dbReference>
<feature type="transmembrane region" description="Helical" evidence="7">
    <location>
        <begin position="392"/>
        <end position="418"/>
    </location>
</feature>
<keyword evidence="2" id="KW-0813">Transport</keyword>
<reference evidence="8 9" key="1">
    <citation type="journal article" date="2018" name="Int. J. Syst. Evol. Microbiol.">
        <title>Lactobacillus bambusae sp. nov., isolated from a traditional fermented Ma-bamboo shoots of Taiwan.</title>
        <authorList>
            <person name="Wang L.-T."/>
        </authorList>
    </citation>
    <scope>NUCLEOTIDE SEQUENCE [LARGE SCALE GENOMIC DNA]</scope>
    <source>
        <strain evidence="8 9">BS-W1</strain>
    </source>
</reference>
<evidence type="ECO:0000256" key="6">
    <source>
        <dbReference type="ARBA" id="ARBA00023136"/>
    </source>
</evidence>
<evidence type="ECO:0000256" key="5">
    <source>
        <dbReference type="ARBA" id="ARBA00022989"/>
    </source>
</evidence>
<evidence type="ECO:0000256" key="7">
    <source>
        <dbReference type="SAM" id="Phobius"/>
    </source>
</evidence>
<evidence type="ECO:0000256" key="1">
    <source>
        <dbReference type="ARBA" id="ARBA00004651"/>
    </source>
</evidence>
<dbReference type="GO" id="GO:0005886">
    <property type="term" value="C:plasma membrane"/>
    <property type="evidence" value="ECO:0007669"/>
    <property type="project" value="UniProtKB-SubCell"/>
</dbReference>
<dbReference type="PANTHER" id="PTHR42770">
    <property type="entry name" value="AMINO ACID TRANSPORTER-RELATED"/>
    <property type="match status" value="1"/>
</dbReference>
<evidence type="ECO:0000256" key="4">
    <source>
        <dbReference type="ARBA" id="ARBA00022692"/>
    </source>
</evidence>
<feature type="transmembrane region" description="Helical" evidence="7">
    <location>
        <begin position="366"/>
        <end position="386"/>
    </location>
</feature>
<feature type="transmembrane region" description="Helical" evidence="7">
    <location>
        <begin position="161"/>
        <end position="184"/>
    </location>
</feature>
<evidence type="ECO:0000256" key="2">
    <source>
        <dbReference type="ARBA" id="ARBA00022448"/>
    </source>
</evidence>
<proteinExistence type="predicted"/>
<dbReference type="PIRSF" id="PIRSF006060">
    <property type="entry name" value="AA_transporter"/>
    <property type="match status" value="1"/>
</dbReference>
<feature type="transmembrane region" description="Helical" evidence="7">
    <location>
        <begin position="468"/>
        <end position="486"/>
    </location>
</feature>
<dbReference type="Pfam" id="PF13520">
    <property type="entry name" value="AA_permease_2"/>
    <property type="match status" value="1"/>
</dbReference>
<organism evidence="8 9">
    <name type="scientific">Levilactobacillus bambusae</name>
    <dbReference type="NCBI Taxonomy" id="2024736"/>
    <lineage>
        <taxon>Bacteria</taxon>
        <taxon>Bacillati</taxon>
        <taxon>Bacillota</taxon>
        <taxon>Bacilli</taxon>
        <taxon>Lactobacillales</taxon>
        <taxon>Lactobacillaceae</taxon>
        <taxon>Levilactobacillus</taxon>
    </lineage>
</organism>
<dbReference type="GO" id="GO:0022857">
    <property type="term" value="F:transmembrane transporter activity"/>
    <property type="evidence" value="ECO:0007669"/>
    <property type="project" value="InterPro"/>
</dbReference>
<evidence type="ECO:0000313" key="9">
    <source>
        <dbReference type="Proteomes" id="UP000245080"/>
    </source>
</evidence>
<keyword evidence="3" id="KW-1003">Cell membrane</keyword>
<feature type="transmembrane region" description="Helical" evidence="7">
    <location>
        <begin position="246"/>
        <end position="267"/>
    </location>
</feature>
<dbReference type="PANTHER" id="PTHR42770:SF15">
    <property type="entry name" value="GLUTAMATE_GAMMA-AMINOBUTYRATE ANTIPORTER-RELATED"/>
    <property type="match status" value="1"/>
</dbReference>
<sequence>MEKKEKIGLVGLILMIFSAIFGFANTTVAYDQMGYAAIMWYVLAALLFFFPSAMMLAEYGASFKEAKGGIYSWLAGSISEKWAFIGTFIWLSSWIVWMVSTASKIWIPFSTTISGTDKTGTWSIFGLTSTQTVGLLGIILFLIITYFATRGMDSIKRIASVGGVFTMLLFAAFILASLVILFIHGGRLAEPIQGASSFVQSPNGAFSSPIAVMSFVVYAIFAYAGMESMGGVVDSVDNPSKTFPRAVIIASLIMAGLYSISIFMWGISTNWHQILGGNNVNLGNITYVLMNNLGYELGKGLGLTTAVSIQCGMWLARFTGLSMFLGYLGSFFVLIYSPLKSFIMGSNPSLWPKKMTKLNKAGMPAYAMWIQAIIVCLFVFFISFGGANAQTFYLILTDMANICTCFPYVFLIGGFPFFKHRTDLERPFVFYKTKASTYIVTGICMTVLILGMGFTALEPILEGDYQTAFWTIFGPVFFGIVAWIFYKWSGRHSAHTVIEVNEK</sequence>
<feature type="transmembrane region" description="Helical" evidence="7">
    <location>
        <begin position="204"/>
        <end position="225"/>
    </location>
</feature>
<accession>A0A2V1N0X3</accession>
<protein>
    <submittedName>
        <fullName evidence="8">Glutamate/gamma-aminobutyrate family transporter YjeM</fullName>
    </submittedName>
</protein>